<dbReference type="Pfam" id="PF03171">
    <property type="entry name" value="2OG-FeII_Oxy"/>
    <property type="match status" value="1"/>
</dbReference>
<dbReference type="SUPFAM" id="SSF51197">
    <property type="entry name" value="Clavaminate synthase-like"/>
    <property type="match status" value="1"/>
</dbReference>
<proteinExistence type="inferred from homology"/>
<gene>
    <name evidence="4" type="ORF">AJ80_03911</name>
</gene>
<dbReference type="InterPro" id="IPR026992">
    <property type="entry name" value="DIOX_N"/>
</dbReference>
<evidence type="ECO:0000256" key="1">
    <source>
        <dbReference type="ARBA" id="ARBA00008056"/>
    </source>
</evidence>
<accession>A0A2B7YED9</accession>
<dbReference type="InterPro" id="IPR044861">
    <property type="entry name" value="IPNS-like_FE2OG_OXY"/>
</dbReference>
<dbReference type="PANTHER" id="PTHR47990">
    <property type="entry name" value="2-OXOGLUTARATE (2OG) AND FE(II)-DEPENDENT OXYGENASE SUPERFAMILY PROTEIN-RELATED"/>
    <property type="match status" value="1"/>
</dbReference>
<dbReference type="GO" id="GO:0046872">
    <property type="term" value="F:metal ion binding"/>
    <property type="evidence" value="ECO:0007669"/>
    <property type="project" value="UniProtKB-KW"/>
</dbReference>
<dbReference type="InterPro" id="IPR027443">
    <property type="entry name" value="IPNS-like_sf"/>
</dbReference>
<keyword evidence="2" id="KW-0408">Iron</keyword>
<comment type="similarity">
    <text evidence="1 2">Belongs to the iron/ascorbate-dependent oxidoreductase family.</text>
</comment>
<keyword evidence="2" id="KW-0560">Oxidoreductase</keyword>
<dbReference type="InterPro" id="IPR050231">
    <property type="entry name" value="Iron_ascorbate_oxido_reductase"/>
</dbReference>
<reference evidence="4 5" key="1">
    <citation type="submission" date="2017-10" db="EMBL/GenBank/DDBJ databases">
        <title>Comparative genomics in systemic dimorphic fungi from Ajellomycetaceae.</title>
        <authorList>
            <person name="Munoz J.F."/>
            <person name="Mcewen J.G."/>
            <person name="Clay O.K."/>
            <person name="Cuomo C.A."/>
        </authorList>
    </citation>
    <scope>NUCLEOTIDE SEQUENCE [LARGE SCALE GENOMIC DNA]</scope>
    <source>
        <strain evidence="4 5">UAMH7299</strain>
    </source>
</reference>
<dbReference type="GO" id="GO:0016491">
    <property type="term" value="F:oxidoreductase activity"/>
    <property type="evidence" value="ECO:0007669"/>
    <property type="project" value="UniProtKB-KW"/>
</dbReference>
<evidence type="ECO:0000313" key="5">
    <source>
        <dbReference type="Proteomes" id="UP000224634"/>
    </source>
</evidence>
<dbReference type="Gene3D" id="2.60.120.330">
    <property type="entry name" value="B-lactam Antibiotic, Isopenicillin N Synthase, Chain"/>
    <property type="match status" value="1"/>
</dbReference>
<evidence type="ECO:0000313" key="4">
    <source>
        <dbReference type="EMBL" id="PGH19411.1"/>
    </source>
</evidence>
<dbReference type="PRINTS" id="PR00682">
    <property type="entry name" value="IPNSYNTHASE"/>
</dbReference>
<dbReference type="Pfam" id="PF14226">
    <property type="entry name" value="DIOX_N"/>
    <property type="match status" value="1"/>
</dbReference>
<keyword evidence="5" id="KW-1185">Reference proteome</keyword>
<name>A0A2B7YED9_POLH7</name>
<dbReference type="OrthoDB" id="288590at2759"/>
<evidence type="ECO:0000256" key="2">
    <source>
        <dbReference type="RuleBase" id="RU003682"/>
    </source>
</evidence>
<dbReference type="PROSITE" id="PS51471">
    <property type="entry name" value="FE2OG_OXY"/>
    <property type="match status" value="1"/>
</dbReference>
<organism evidence="4 5">
    <name type="scientific">Polytolypa hystricis (strain UAMH7299)</name>
    <dbReference type="NCBI Taxonomy" id="1447883"/>
    <lineage>
        <taxon>Eukaryota</taxon>
        <taxon>Fungi</taxon>
        <taxon>Dikarya</taxon>
        <taxon>Ascomycota</taxon>
        <taxon>Pezizomycotina</taxon>
        <taxon>Eurotiomycetes</taxon>
        <taxon>Eurotiomycetidae</taxon>
        <taxon>Onygenales</taxon>
        <taxon>Onygenales incertae sedis</taxon>
        <taxon>Polytolypa</taxon>
    </lineage>
</organism>
<dbReference type="STRING" id="1447883.A0A2B7YED9"/>
<dbReference type="Proteomes" id="UP000224634">
    <property type="component" value="Unassembled WGS sequence"/>
</dbReference>
<dbReference type="InterPro" id="IPR005123">
    <property type="entry name" value="Oxoglu/Fe-dep_dioxygenase_dom"/>
</dbReference>
<dbReference type="AlphaFoldDB" id="A0A2B7YED9"/>
<dbReference type="FunFam" id="2.60.120.330:FF:000030">
    <property type="entry name" value="Thymine dioxygenase"/>
    <property type="match status" value="1"/>
</dbReference>
<comment type="caution">
    <text evidence="4">The sequence shown here is derived from an EMBL/GenBank/DDBJ whole genome shotgun (WGS) entry which is preliminary data.</text>
</comment>
<dbReference type="GO" id="GO:0044283">
    <property type="term" value="P:small molecule biosynthetic process"/>
    <property type="evidence" value="ECO:0007669"/>
    <property type="project" value="UniProtKB-ARBA"/>
</dbReference>
<evidence type="ECO:0000259" key="3">
    <source>
        <dbReference type="PROSITE" id="PS51471"/>
    </source>
</evidence>
<protein>
    <recommendedName>
        <fullName evidence="3">Fe2OG dioxygenase domain-containing protein</fullName>
    </recommendedName>
</protein>
<feature type="domain" description="Fe2OG dioxygenase" evidence="3">
    <location>
        <begin position="193"/>
        <end position="308"/>
    </location>
</feature>
<keyword evidence="2" id="KW-0479">Metal-binding</keyword>
<dbReference type="EMBL" id="PDNA01000047">
    <property type="protein sequence ID" value="PGH19411.1"/>
    <property type="molecule type" value="Genomic_DNA"/>
</dbReference>
<sequence length="347" mass="38621">MATQDCNPTSTGVDKDDLIIPVIDFAPFLTGTPSDRKAVGLTITNAFKHSGFIYLKNHGIPSSIVQTVFGASAKFFARPQHEKDDLGWTDAAANRGYVAKGREKLTQSSDVTNIQTMREKTPDLKETFEIGRDDEEGRENKWPDNIDEEGKQFTADMKSFFATCKDLHIEVMRALALGLGLPELYFDEFTSGGDNTLRLLHYPSVSKNVFKKNEGQVRAGEHTDYGSVTLLFQDDRGGLQVRSPRDTFIDATPIPDTIVVNAGDLLARWSNDEIKSTMHRVVEPPSRENASDDVIYPARYSVAYFCNPNFDKFIDVLPGTYGGEKGEKKYSGINSGDYVMQRLAATY</sequence>